<dbReference type="EMBL" id="CP041694">
    <property type="protein sequence ID" value="QDP76433.1"/>
    <property type="molecule type" value="Genomic_DNA"/>
</dbReference>
<keyword evidence="3" id="KW-1185">Reference proteome</keyword>
<dbReference type="Proteomes" id="UP000319068">
    <property type="component" value="Chromosome"/>
</dbReference>
<evidence type="ECO:0000313" key="4">
    <source>
        <dbReference type="Proteomes" id="UP001165168"/>
    </source>
</evidence>
<name>A0AAV5P614_CELCE</name>
<reference evidence="1" key="2">
    <citation type="submission" date="2023-03" db="EMBL/GenBank/DDBJ databases">
        <title>Cellulosimicrobium cellulans NBRC 103059.</title>
        <authorList>
            <person name="Ichikawa N."/>
            <person name="Sato H."/>
            <person name="Tonouchi N."/>
        </authorList>
    </citation>
    <scope>NUCLEOTIDE SEQUENCE</scope>
    <source>
        <strain evidence="1">NBRC 103059</strain>
    </source>
</reference>
<dbReference type="AlphaFoldDB" id="A0AAV5P614"/>
<dbReference type="RefSeq" id="WP_051027622.1">
    <property type="nucleotide sequence ID" value="NZ_BSTG01000003.1"/>
</dbReference>
<dbReference type="Proteomes" id="UP001165168">
    <property type="component" value="Unassembled WGS sequence"/>
</dbReference>
<reference evidence="2 3" key="1">
    <citation type="submission" date="2019-07" db="EMBL/GenBank/DDBJ databases">
        <title>Complete Genome Sequence and Methylome Analysis of Arthrobacter luteus NEB113.</title>
        <authorList>
            <person name="Fomenkov A."/>
            <person name="Anton B.P."/>
            <person name="Vincze T."/>
            <person name="Roberts R.J."/>
        </authorList>
    </citation>
    <scope>NUCLEOTIDE SEQUENCE [LARGE SCALE GENOMIC DNA]</scope>
    <source>
        <strain evidence="2 3">NEB113</strain>
    </source>
</reference>
<evidence type="ECO:0008006" key="5">
    <source>
        <dbReference type="Google" id="ProtNLM"/>
    </source>
</evidence>
<accession>A0AAV5P614</accession>
<gene>
    <name evidence="1" type="ORF">Ccel01_26700</name>
    <name evidence="2" type="ORF">FOG94_16140</name>
</gene>
<organism evidence="1 4">
    <name type="scientific">Cellulosimicrobium cellulans</name>
    <name type="common">Arthrobacter luteus</name>
    <dbReference type="NCBI Taxonomy" id="1710"/>
    <lineage>
        <taxon>Bacteria</taxon>
        <taxon>Bacillati</taxon>
        <taxon>Actinomycetota</taxon>
        <taxon>Actinomycetes</taxon>
        <taxon>Micrococcales</taxon>
        <taxon>Promicromonosporaceae</taxon>
        <taxon>Cellulosimicrobium</taxon>
    </lineage>
</organism>
<dbReference type="EMBL" id="BSTG01000003">
    <property type="protein sequence ID" value="GLY58068.1"/>
    <property type="molecule type" value="Genomic_DNA"/>
</dbReference>
<evidence type="ECO:0000313" key="3">
    <source>
        <dbReference type="Proteomes" id="UP000319068"/>
    </source>
</evidence>
<proteinExistence type="predicted"/>
<dbReference type="Gene3D" id="3.40.50.2000">
    <property type="entry name" value="Glycogen Phosphorylase B"/>
    <property type="match status" value="1"/>
</dbReference>
<sequence>MRLTSVLGRIYQRTPGGLRRLAGRASSALPPAVEERLAAWAAHRPYVAPPPPVDVPDARVRLYVAPANYAGQGYAWARAVERHLDGVGARNMAPLGGFGFQADQHVPGHVYRTSRSWQRAERAAVEKFTHVIVEAQLPLFPRLSRGGTADEVARLRAAGVSVATLSHGSEVRLPSAHARREEHSPFRGAYGDAAVLESVATSNLARLRELRDRGVPAFVSTPDLLLDVPWATWLPVCVDTSTWAVEAAPMVRRVPVVVHAPSRGSLKGTDLVEPVLRELDESGMIEYRQAKGLDRAGMQELYRRADVVLDQFALGSYGVAACEAMAAGRVVVSHVSDQVRDEVRRSTGTDLPVVQAEAGSLRAVLLRLLDDRDAARDAASRGPELVRRLHDGRAAAAALAPFLGVDPPS</sequence>
<evidence type="ECO:0000313" key="1">
    <source>
        <dbReference type="EMBL" id="GLY58068.1"/>
    </source>
</evidence>
<evidence type="ECO:0000313" key="2">
    <source>
        <dbReference type="EMBL" id="QDP76433.1"/>
    </source>
</evidence>
<dbReference type="SUPFAM" id="SSF53756">
    <property type="entry name" value="UDP-Glycosyltransferase/glycogen phosphorylase"/>
    <property type="match status" value="1"/>
</dbReference>
<protein>
    <recommendedName>
        <fullName evidence="5">Glycosyltransferase family 4 protein</fullName>
    </recommendedName>
</protein>